<proteinExistence type="predicted"/>
<sequence>MNIYTWCAFSVGWCTAAEQSRPVNVNFSCESYKAAKEVDIYTARPLHHQAPTSHGARHRYLCTGDRTPARSPSRPHQAIYGLPRERMNRRGTKDRAHQTPVLAKSSASATQSGMQHRAHTSFPF</sequence>
<feature type="compositionally biased region" description="Basic and acidic residues" evidence="1">
    <location>
        <begin position="83"/>
        <end position="97"/>
    </location>
</feature>
<name>A0A6B0UPS3_IXORI</name>
<accession>A0A6B0UPS3</accession>
<feature type="compositionally biased region" description="Polar residues" evidence="1">
    <location>
        <begin position="105"/>
        <end position="114"/>
    </location>
</feature>
<reference evidence="2" key="1">
    <citation type="submission" date="2019-12" db="EMBL/GenBank/DDBJ databases">
        <title>An insight into the sialome of adult female Ixodes ricinus ticks feeding for 6 days.</title>
        <authorList>
            <person name="Perner J."/>
            <person name="Ribeiro J.M.C."/>
        </authorList>
    </citation>
    <scope>NUCLEOTIDE SEQUENCE</scope>
    <source>
        <strain evidence="2">Semi-engorged</strain>
        <tissue evidence="2">Salivary glands</tissue>
    </source>
</reference>
<organism evidence="2">
    <name type="scientific">Ixodes ricinus</name>
    <name type="common">Common tick</name>
    <name type="synonym">Acarus ricinus</name>
    <dbReference type="NCBI Taxonomy" id="34613"/>
    <lineage>
        <taxon>Eukaryota</taxon>
        <taxon>Metazoa</taxon>
        <taxon>Ecdysozoa</taxon>
        <taxon>Arthropoda</taxon>
        <taxon>Chelicerata</taxon>
        <taxon>Arachnida</taxon>
        <taxon>Acari</taxon>
        <taxon>Parasitiformes</taxon>
        <taxon>Ixodida</taxon>
        <taxon>Ixodoidea</taxon>
        <taxon>Ixodidae</taxon>
        <taxon>Ixodinae</taxon>
        <taxon>Ixodes</taxon>
    </lineage>
</organism>
<evidence type="ECO:0000256" key="1">
    <source>
        <dbReference type="SAM" id="MobiDB-lite"/>
    </source>
</evidence>
<protein>
    <submittedName>
        <fullName evidence="2">Uncharacterized protein</fullName>
    </submittedName>
</protein>
<evidence type="ECO:0000313" key="2">
    <source>
        <dbReference type="EMBL" id="MXU91653.1"/>
    </source>
</evidence>
<dbReference type="EMBL" id="GIFC01009570">
    <property type="protein sequence ID" value="MXU91653.1"/>
    <property type="molecule type" value="Transcribed_RNA"/>
</dbReference>
<dbReference type="AlphaFoldDB" id="A0A6B0UPS3"/>
<feature type="region of interest" description="Disordered" evidence="1">
    <location>
        <begin position="48"/>
        <end position="124"/>
    </location>
</feature>